<protein>
    <submittedName>
        <fullName evidence="4">GNAT family N-acetyltransferase</fullName>
    </submittedName>
</protein>
<dbReference type="Gene3D" id="3.40.630.30">
    <property type="match status" value="1"/>
</dbReference>
<evidence type="ECO:0000313" key="4">
    <source>
        <dbReference type="EMBL" id="GAA1583112.1"/>
    </source>
</evidence>
<gene>
    <name evidence="4" type="ORF">GCM10009789_41130</name>
</gene>
<dbReference type="PROSITE" id="PS51186">
    <property type="entry name" value="GNAT"/>
    <property type="match status" value="1"/>
</dbReference>
<proteinExistence type="predicted"/>
<evidence type="ECO:0000256" key="2">
    <source>
        <dbReference type="ARBA" id="ARBA00023315"/>
    </source>
</evidence>
<keyword evidence="5" id="KW-1185">Reference proteome</keyword>
<comment type="caution">
    <text evidence="4">The sequence shown here is derived from an EMBL/GenBank/DDBJ whole genome shotgun (WGS) entry which is preliminary data.</text>
</comment>
<evidence type="ECO:0000313" key="5">
    <source>
        <dbReference type="Proteomes" id="UP001500393"/>
    </source>
</evidence>
<evidence type="ECO:0000259" key="3">
    <source>
        <dbReference type="PROSITE" id="PS51186"/>
    </source>
</evidence>
<keyword evidence="2" id="KW-0012">Acyltransferase</keyword>
<keyword evidence="1" id="KW-0808">Transferase</keyword>
<accession>A0ABN2DQ71</accession>
<dbReference type="RefSeq" id="WP_344216213.1">
    <property type="nucleotide sequence ID" value="NZ_BAAAOS010000025.1"/>
</dbReference>
<dbReference type="SUPFAM" id="SSF55729">
    <property type="entry name" value="Acyl-CoA N-acyltransferases (Nat)"/>
    <property type="match status" value="1"/>
</dbReference>
<dbReference type="Proteomes" id="UP001500393">
    <property type="component" value="Unassembled WGS sequence"/>
</dbReference>
<organism evidence="4 5">
    <name type="scientific">Kribbella sancticallisti</name>
    <dbReference type="NCBI Taxonomy" id="460087"/>
    <lineage>
        <taxon>Bacteria</taxon>
        <taxon>Bacillati</taxon>
        <taxon>Actinomycetota</taxon>
        <taxon>Actinomycetes</taxon>
        <taxon>Propionibacteriales</taxon>
        <taxon>Kribbellaceae</taxon>
        <taxon>Kribbella</taxon>
    </lineage>
</organism>
<name>A0ABN2DQ71_9ACTN</name>
<reference evidence="4 5" key="1">
    <citation type="journal article" date="2019" name="Int. J. Syst. Evol. Microbiol.">
        <title>The Global Catalogue of Microorganisms (GCM) 10K type strain sequencing project: providing services to taxonomists for standard genome sequencing and annotation.</title>
        <authorList>
            <consortium name="The Broad Institute Genomics Platform"/>
            <consortium name="The Broad Institute Genome Sequencing Center for Infectious Disease"/>
            <person name="Wu L."/>
            <person name="Ma J."/>
        </authorList>
    </citation>
    <scope>NUCLEOTIDE SEQUENCE [LARGE SCALE GENOMIC DNA]</scope>
    <source>
        <strain evidence="4 5">JCM 14969</strain>
    </source>
</reference>
<dbReference type="Pfam" id="PF00583">
    <property type="entry name" value="Acetyltransf_1"/>
    <property type="match status" value="1"/>
</dbReference>
<evidence type="ECO:0000256" key="1">
    <source>
        <dbReference type="ARBA" id="ARBA00022679"/>
    </source>
</evidence>
<dbReference type="InterPro" id="IPR000182">
    <property type="entry name" value="GNAT_dom"/>
</dbReference>
<dbReference type="CDD" id="cd04301">
    <property type="entry name" value="NAT_SF"/>
    <property type="match status" value="1"/>
</dbReference>
<dbReference type="PANTHER" id="PTHR43800:SF1">
    <property type="entry name" value="PEPTIDYL-LYSINE N-ACETYLTRANSFERASE YJAB"/>
    <property type="match status" value="1"/>
</dbReference>
<dbReference type="PANTHER" id="PTHR43800">
    <property type="entry name" value="PEPTIDYL-LYSINE N-ACETYLTRANSFERASE YJAB"/>
    <property type="match status" value="1"/>
</dbReference>
<dbReference type="InterPro" id="IPR016181">
    <property type="entry name" value="Acyl_CoA_acyltransferase"/>
</dbReference>
<dbReference type="EMBL" id="BAAAOS010000025">
    <property type="protein sequence ID" value="GAA1583112.1"/>
    <property type="molecule type" value="Genomic_DNA"/>
</dbReference>
<sequence length="174" mass="19035">MITTAASVRPARLDELAELRSIEQAAGVLFREIGMVDVAEHAPPAVEVFERYQRAGRAWVLAGLDDRPIGFVLVKLVDGAAHIEQVSIHPDHGRQGLGQLLIDHVAQWAAGQALPAVTLSTFRSVPWNGPYYARLGFRELTTAEITPGLAEILAEETAFGLDPAERVFMRRESV</sequence>
<feature type="domain" description="N-acetyltransferase" evidence="3">
    <location>
        <begin position="6"/>
        <end position="155"/>
    </location>
</feature>